<proteinExistence type="predicted"/>
<feature type="region of interest" description="Disordered" evidence="1">
    <location>
        <begin position="36"/>
        <end position="64"/>
    </location>
</feature>
<name>A0A3G8H374_9BURK</name>
<keyword evidence="2" id="KW-0732">Signal</keyword>
<feature type="signal peptide" evidence="2">
    <location>
        <begin position="1"/>
        <end position="25"/>
    </location>
</feature>
<evidence type="ECO:0000256" key="1">
    <source>
        <dbReference type="SAM" id="MobiDB-lite"/>
    </source>
</evidence>
<protein>
    <recommendedName>
        <fullName evidence="5">Heme-binding HmuY-like protein</fullName>
    </recommendedName>
</protein>
<dbReference type="InterPro" id="IPR025921">
    <property type="entry name" value="HmuY"/>
</dbReference>
<evidence type="ECO:0000313" key="4">
    <source>
        <dbReference type="Proteomes" id="UP000270411"/>
    </source>
</evidence>
<reference evidence="4" key="1">
    <citation type="submission" date="2018-11" db="EMBL/GenBank/DDBJ databases">
        <title>FDA dAtabase for Regulatory Grade micrObial Sequences (FDA-ARGOS): Supporting development and validation of Infectious Disease Dx tests.</title>
        <authorList>
            <person name="Goldberg B."/>
            <person name="Campos J."/>
            <person name="Tallon L."/>
            <person name="Sadzewicz L."/>
            <person name="Zhao X."/>
            <person name="Vavikolanu K."/>
            <person name="Mehta A."/>
            <person name="Aluvathingal J."/>
            <person name="Nadendla S."/>
            <person name="Geyer C."/>
            <person name="Nandy P."/>
            <person name="Yan Y."/>
            <person name="Sichtig H."/>
        </authorList>
    </citation>
    <scope>NUCLEOTIDE SEQUENCE [LARGE SCALE GENOMIC DNA]</scope>
    <source>
        <strain evidence="4">FDAARGOS_614</strain>
    </source>
</reference>
<evidence type="ECO:0008006" key="5">
    <source>
        <dbReference type="Google" id="ProtNLM"/>
    </source>
</evidence>
<dbReference type="Pfam" id="PF14064">
    <property type="entry name" value="HmuY"/>
    <property type="match status" value="1"/>
</dbReference>
<evidence type="ECO:0000256" key="2">
    <source>
        <dbReference type="SAM" id="SignalP"/>
    </source>
</evidence>
<dbReference type="EMBL" id="CP033969">
    <property type="protein sequence ID" value="AZG14854.1"/>
    <property type="molecule type" value="Genomic_DNA"/>
</dbReference>
<sequence>MNDTLALHRRALRALGIASLALALAACGGGDDGATTTTPATGGGTSTGGTNTGGGTTTPPASTSAFTQTAEWSFKLPAAGASLCYDFNTKAETACTGTGWDLKVKTETGGRTAKLWTNSGTSGTGNGGAFGSPFDHTWTALSAWKNATTDPVSGALPATVFLKDSASGVFSSANAIGSAVFEYGVTGAATDHSLYPTFRTFVITTNSAVADATGATPSTVFALQVTGYYGGASGTTSGYPSFRFVDRNAPGTVHTAQVNASADWVYYDLVNRAVTTATGTWHIAFNRYNVKLNGGESGTGTVAGFVGRTPAGFYDASNKPVAARFTDTNNLTATLADLADATLAVPATATAWIKDATASVLNPAFTGNFPNPLNYGWFTYFPTAAAAAANGLPSVAHVIAANPDAGGLIRGGEGTTYARFHLTKIAYADPTLNTSQQTWTINFDIQP</sequence>
<dbReference type="CDD" id="cd12105">
    <property type="entry name" value="HmuY"/>
    <property type="match status" value="1"/>
</dbReference>
<dbReference type="Proteomes" id="UP000270411">
    <property type="component" value="Chromosome 1"/>
</dbReference>
<organism evidence="3 4">
    <name type="scientific">Cupriavidus pauculus</name>
    <dbReference type="NCBI Taxonomy" id="82633"/>
    <lineage>
        <taxon>Bacteria</taxon>
        <taxon>Pseudomonadati</taxon>
        <taxon>Pseudomonadota</taxon>
        <taxon>Betaproteobacteria</taxon>
        <taxon>Burkholderiales</taxon>
        <taxon>Burkholderiaceae</taxon>
        <taxon>Cupriavidus</taxon>
    </lineage>
</organism>
<dbReference type="KEGG" id="cpau:EHF44_16275"/>
<dbReference type="AlphaFoldDB" id="A0A3G8H374"/>
<feature type="compositionally biased region" description="Gly residues" evidence="1">
    <location>
        <begin position="41"/>
        <end position="56"/>
    </location>
</feature>
<dbReference type="OrthoDB" id="335087at2"/>
<accession>A0A3G8H374</accession>
<feature type="chain" id="PRO_5017980507" description="Heme-binding HmuY-like protein" evidence="2">
    <location>
        <begin position="26"/>
        <end position="447"/>
    </location>
</feature>
<dbReference type="RefSeq" id="WP_124684608.1">
    <property type="nucleotide sequence ID" value="NZ_CP033969.1"/>
</dbReference>
<gene>
    <name evidence="3" type="ORF">EHF44_16275</name>
</gene>
<evidence type="ECO:0000313" key="3">
    <source>
        <dbReference type="EMBL" id="AZG14854.1"/>
    </source>
</evidence>